<accession>A0ABX1FQ90</accession>
<name>A0ABX1FQ90_9PSEU</name>
<keyword evidence="2" id="KW-1185">Reference proteome</keyword>
<dbReference type="Proteomes" id="UP001515943">
    <property type="component" value="Unassembled WGS sequence"/>
</dbReference>
<comment type="caution">
    <text evidence="1">The sequence shown here is derived from an EMBL/GenBank/DDBJ whole genome shotgun (WGS) entry which is preliminary data.</text>
</comment>
<evidence type="ECO:0000313" key="1">
    <source>
        <dbReference type="EMBL" id="NKE61178.1"/>
    </source>
</evidence>
<evidence type="ECO:0000313" key="2">
    <source>
        <dbReference type="Proteomes" id="UP001515943"/>
    </source>
</evidence>
<proteinExistence type="predicted"/>
<dbReference type="RefSeq" id="WP_223165686.1">
    <property type="nucleotide sequence ID" value="NZ_VSRL01000158.1"/>
</dbReference>
<organism evidence="1 2">
    <name type="scientific">Lentzea indica</name>
    <dbReference type="NCBI Taxonomy" id="2604800"/>
    <lineage>
        <taxon>Bacteria</taxon>
        <taxon>Bacillati</taxon>
        <taxon>Actinomycetota</taxon>
        <taxon>Actinomycetes</taxon>
        <taxon>Pseudonocardiales</taxon>
        <taxon>Pseudonocardiaceae</taxon>
        <taxon>Lentzea</taxon>
    </lineage>
</organism>
<dbReference type="EMBL" id="VSRL01000158">
    <property type="protein sequence ID" value="NKE61178.1"/>
    <property type="molecule type" value="Genomic_DNA"/>
</dbReference>
<feature type="non-terminal residue" evidence="1">
    <location>
        <position position="71"/>
    </location>
</feature>
<sequence length="71" mass="7383">MSEPTKPETLDRVLDVALARAVDEPVTFDVAAGKQALALALRQRAAAPVAVKRRRAPWHAAAAAVVVAAGV</sequence>
<protein>
    <submittedName>
        <fullName evidence="1">Uncharacterized protein</fullName>
    </submittedName>
</protein>
<reference evidence="1 2" key="1">
    <citation type="submission" date="2019-08" db="EMBL/GenBank/DDBJ databases">
        <title>Lentzea from Indian Himalayas.</title>
        <authorList>
            <person name="Mandal S."/>
            <person name="Mallick Gupta A."/>
            <person name="Maiti P.K."/>
            <person name="Sarkar J."/>
            <person name="Mandal S."/>
        </authorList>
    </citation>
    <scope>NUCLEOTIDE SEQUENCE [LARGE SCALE GENOMIC DNA]</scope>
    <source>
        <strain evidence="1 2">PSKA42</strain>
    </source>
</reference>
<gene>
    <name evidence="1" type="ORF">FXN61_32160</name>
</gene>